<keyword evidence="1" id="KW-0573">Peptidoglycan synthesis</keyword>
<name>A0A1F7IHC8_9BACT</name>
<keyword evidence="1" id="KW-0132">Cell division</keyword>
<keyword evidence="1" id="KW-0961">Cell wall biogenesis/degradation</keyword>
<dbReference type="EC" id="5.1.1.23" evidence="1"/>
<keyword evidence="1" id="KW-0131">Cell cycle</keyword>
<gene>
    <name evidence="1" type="primary">murL</name>
    <name evidence="4" type="ORF">A3A74_00950</name>
</gene>
<dbReference type="InterPro" id="IPR058741">
    <property type="entry name" value="MurL_C"/>
</dbReference>
<accession>A0A1F7IHC8</accession>
<proteinExistence type="inferred from homology"/>
<feature type="domain" description="MurL C-terminal" evidence="2">
    <location>
        <begin position="320"/>
        <end position="410"/>
    </location>
</feature>
<comment type="caution">
    <text evidence="4">The sequence shown here is derived from an EMBL/GenBank/DDBJ whole genome shotgun (WGS) entry which is preliminary data.</text>
</comment>
<dbReference type="Pfam" id="PF26298">
    <property type="entry name" value="MurL_epimerase_C"/>
    <property type="match status" value="1"/>
</dbReference>
<keyword evidence="1" id="KW-0133">Cell shape</keyword>
<dbReference type="Proteomes" id="UP000179270">
    <property type="component" value="Unassembled WGS sequence"/>
</dbReference>
<comment type="pathway">
    <text evidence="1">Cell wall biogenesis; peptidoglycan biosynthesis.</text>
</comment>
<sequence>MNLSVHELRKKHSRFIYHSYQFDIEKEIIRFSFHFEIEPNISFFPQVNIEGINSERIKTLGPVVLNNLAFQMGLMEIPSYWKAACSPEILVKAGFLDRYQLVWWKDLLIRGLGEFFYINSIDFTSRDFVIIKAEKEMKKRNNLYAGKLNSGRYLVPIGGGKDSSVTSELLKNANKIITPFCLNPTEASLQIIKFNGFKSPIIAERKIDNKLLALNKKGYLNGHTPFSAYLAFLSSVVAVLFDNKTILVSNGKSANEENVIFNEEEINHQYSKSFRFEQKFRDYAKKYLATDLEFISFLRPLYELQIAKIFSGLPDYFSIFKSCNKGQKTNTWCHKCAKCLFVYTVLYPFADKKILTSQIFSEDLFEKKELIPMVQKFLEFNSVKPFDCIGTREETIVAFYLCLEKAKKNEGRLPLLLRMIEDIKMIKLSDKEKSKKEILKSWDEQNFLTEDLEAILRHSER</sequence>
<feature type="domain" description="MurL N-terminal" evidence="3">
    <location>
        <begin position="9"/>
        <end position="296"/>
    </location>
</feature>
<dbReference type="Pfam" id="PF26299">
    <property type="entry name" value="MurL_N"/>
    <property type="match status" value="1"/>
</dbReference>
<protein>
    <recommendedName>
        <fullName evidence="1">UDP-N-acetyl-alpha-D-muramoyl-L-alanyl-L-glutamate epimerase</fullName>
        <ecNumber evidence="1">5.1.1.23</ecNumber>
    </recommendedName>
    <alternativeName>
        <fullName evidence="1">UDP-MurNAc-L-Ala-L-Glu epimerase</fullName>
    </alternativeName>
</protein>
<dbReference type="GO" id="GO:0051301">
    <property type="term" value="P:cell division"/>
    <property type="evidence" value="ECO:0007669"/>
    <property type="project" value="UniProtKB-KW"/>
</dbReference>
<keyword evidence="1" id="KW-0413">Isomerase</keyword>
<dbReference type="EMBL" id="MGAF01000004">
    <property type="protein sequence ID" value="OGK42766.1"/>
    <property type="molecule type" value="Genomic_DNA"/>
</dbReference>
<dbReference type="InterPro" id="IPR058740">
    <property type="entry name" value="MurL_N"/>
</dbReference>
<dbReference type="GO" id="GO:0016855">
    <property type="term" value="F:racemase and epimerase activity, acting on amino acids and derivatives"/>
    <property type="evidence" value="ECO:0007669"/>
    <property type="project" value="UniProtKB-UniRule"/>
</dbReference>
<dbReference type="UniPathway" id="UPA00219"/>
<dbReference type="GO" id="GO:0008360">
    <property type="term" value="P:regulation of cell shape"/>
    <property type="evidence" value="ECO:0007669"/>
    <property type="project" value="UniProtKB-KW"/>
</dbReference>
<evidence type="ECO:0000259" key="2">
    <source>
        <dbReference type="Pfam" id="PF26298"/>
    </source>
</evidence>
<dbReference type="GO" id="GO:0071555">
    <property type="term" value="P:cell wall organization"/>
    <property type="evidence" value="ECO:0007669"/>
    <property type="project" value="UniProtKB-KW"/>
</dbReference>
<evidence type="ECO:0000313" key="5">
    <source>
        <dbReference type="Proteomes" id="UP000179270"/>
    </source>
</evidence>
<evidence type="ECO:0000259" key="3">
    <source>
        <dbReference type="Pfam" id="PF26299"/>
    </source>
</evidence>
<reference evidence="4 5" key="1">
    <citation type="journal article" date="2016" name="Nat. Commun.">
        <title>Thousands of microbial genomes shed light on interconnected biogeochemical processes in an aquifer system.</title>
        <authorList>
            <person name="Anantharaman K."/>
            <person name="Brown C.T."/>
            <person name="Hug L.A."/>
            <person name="Sharon I."/>
            <person name="Castelle C.J."/>
            <person name="Probst A.J."/>
            <person name="Thomas B.C."/>
            <person name="Singh A."/>
            <person name="Wilkins M.J."/>
            <person name="Karaoz U."/>
            <person name="Brodie E.L."/>
            <person name="Williams K.H."/>
            <person name="Hubbard S.S."/>
            <person name="Banfield J.F."/>
        </authorList>
    </citation>
    <scope>NUCLEOTIDE SEQUENCE [LARGE SCALE GENOMIC DNA]</scope>
</reference>
<dbReference type="InterPro" id="IPR043689">
    <property type="entry name" value="MurL"/>
</dbReference>
<evidence type="ECO:0000313" key="4">
    <source>
        <dbReference type="EMBL" id="OGK42766.1"/>
    </source>
</evidence>
<comment type="function">
    <text evidence="1">Cell wall formation. Catalyzes epimerization of the terminal L-glutamate in UDP-N-acetyl-alpha-D-muramoyl-L-alanyl-L-glutamate.</text>
</comment>
<dbReference type="GO" id="GO:0009252">
    <property type="term" value="P:peptidoglycan biosynthetic process"/>
    <property type="evidence" value="ECO:0007669"/>
    <property type="project" value="UniProtKB-UniRule"/>
</dbReference>
<comment type="similarity">
    <text evidence="1">Belongs to the MurL family.</text>
</comment>
<dbReference type="STRING" id="1802055.A3A74_00950"/>
<dbReference type="HAMAP" id="MF_02209">
    <property type="entry name" value="MurL"/>
    <property type="match status" value="1"/>
</dbReference>
<evidence type="ECO:0000256" key="1">
    <source>
        <dbReference type="HAMAP-Rule" id="MF_02209"/>
    </source>
</evidence>
<comment type="catalytic activity">
    <reaction evidence="1">
        <text>UDP-N-acetyl-alpha-D-muramoyl-L-alanyl-L-glutamate + ATP + H2O = UDP-N-acetyl-alpha-D-muramoyl-L-alanyl-D-glutamate + AMP + diphosphate + H(+)</text>
        <dbReference type="Rhea" id="RHEA:58812"/>
        <dbReference type="ChEBI" id="CHEBI:15377"/>
        <dbReference type="ChEBI" id="CHEBI:15378"/>
        <dbReference type="ChEBI" id="CHEBI:30616"/>
        <dbReference type="ChEBI" id="CHEBI:33019"/>
        <dbReference type="ChEBI" id="CHEBI:83900"/>
        <dbReference type="ChEBI" id="CHEBI:142725"/>
        <dbReference type="ChEBI" id="CHEBI:456215"/>
        <dbReference type="EC" id="5.1.1.23"/>
    </reaction>
</comment>
<dbReference type="GO" id="GO:0005737">
    <property type="term" value="C:cytoplasm"/>
    <property type="evidence" value="ECO:0007669"/>
    <property type="project" value="UniProtKB-UniRule"/>
</dbReference>
<dbReference type="AlphaFoldDB" id="A0A1F7IHC8"/>
<organism evidence="4 5">
    <name type="scientific">Candidatus Roizmanbacteria bacterium RIFCSPLOWO2_01_FULL_35_13</name>
    <dbReference type="NCBI Taxonomy" id="1802055"/>
    <lineage>
        <taxon>Bacteria</taxon>
        <taxon>Candidatus Roizmaniibacteriota</taxon>
    </lineage>
</organism>